<reference evidence="3 4" key="1">
    <citation type="submission" date="2014-11" db="EMBL/GenBank/DDBJ databases">
        <authorList>
            <person name="Urmite Genomes Urmite Genomes"/>
        </authorList>
    </citation>
    <scope>NUCLEOTIDE SEQUENCE [LARGE SCALE GENOMIC DNA]</scope>
    <source>
        <strain evidence="3 4">Oc5</strain>
    </source>
</reference>
<keyword evidence="4" id="KW-1185">Reference proteome</keyword>
<dbReference type="OrthoDB" id="5809921at2"/>
<dbReference type="STRING" id="545501.BN997_03338"/>
<gene>
    <name evidence="3" type="ORF">BN997_03338</name>
</gene>
<feature type="domain" description="6-phospho-N-acetylmuramidase C-terminal" evidence="1">
    <location>
        <begin position="259"/>
        <end position="354"/>
    </location>
</feature>
<evidence type="ECO:0000259" key="2">
    <source>
        <dbReference type="Pfam" id="PF19200"/>
    </source>
</evidence>
<dbReference type="InterPro" id="IPR043894">
    <property type="entry name" value="MupG_C"/>
</dbReference>
<dbReference type="EMBL" id="CDGG01000001">
    <property type="protein sequence ID" value="CEI83429.1"/>
    <property type="molecule type" value="Genomic_DNA"/>
</dbReference>
<evidence type="ECO:0000313" key="3">
    <source>
        <dbReference type="EMBL" id="CEI83429.1"/>
    </source>
</evidence>
<dbReference type="InterPro" id="IPR017853">
    <property type="entry name" value="GH"/>
</dbReference>
<sequence length="357" mass="40299">MLGISIYLGNTPIEQQIPYIRKMKESGFHSIFTSLHIPEDDQTIYKEQLQALGKAAIELDMELMADISPNSLQALGFNWENADQLLNWGLSGLRIDYGIDDQTIIDLSHKMRIALNASTIDVDALNHLRAKGLHMESVEAWHNYYPRPETGLGSVDFIQKNRALKEAGLTVMAFIPGDKQSRGPLYEKLPTLEQHRGYSPFAAYLELEKFGEADKIVVGDVEIGEDSLEQFQAYIEKDEILIRAVSDKRADSEIIRKAAAAMTNRADYARDCIRAVESRSYAQFGESGVQAQNNAERPVGSVTIDNEKYLRYQGEIQITLADLPADERVNVLGQVIENDLPLLPWIKGNQRFRIEWL</sequence>
<dbReference type="Pfam" id="PF19200">
    <property type="entry name" value="MupG_N"/>
    <property type="match status" value="1"/>
</dbReference>
<protein>
    <recommendedName>
        <fullName evidence="5">Outer surface protein</fullName>
    </recommendedName>
</protein>
<dbReference type="Proteomes" id="UP000040453">
    <property type="component" value="Unassembled WGS sequence"/>
</dbReference>
<dbReference type="InterPro" id="IPR043797">
    <property type="entry name" value="MupG_N"/>
</dbReference>
<feature type="domain" description="6-phospho-N-acetylmuramidase N-terminal" evidence="2">
    <location>
        <begin position="2"/>
        <end position="232"/>
    </location>
</feature>
<dbReference type="PANTHER" id="PTHR38435:SF2">
    <property type="entry name" value="DUF871 DOMAIN-CONTAINING PROTEIN"/>
    <property type="match status" value="1"/>
</dbReference>
<dbReference type="SUPFAM" id="SSF50891">
    <property type="entry name" value="Cyclophilin-like"/>
    <property type="match status" value="1"/>
</dbReference>
<dbReference type="AlphaFoldDB" id="A0A0A1MUU9"/>
<accession>A0A0A1MUU9</accession>
<dbReference type="Gene3D" id="2.40.100.10">
    <property type="entry name" value="Cyclophilin-like"/>
    <property type="match status" value="1"/>
</dbReference>
<organism evidence="3 4">
    <name type="scientific">Oceanobacillus oncorhynchi</name>
    <dbReference type="NCBI Taxonomy" id="545501"/>
    <lineage>
        <taxon>Bacteria</taxon>
        <taxon>Bacillati</taxon>
        <taxon>Bacillota</taxon>
        <taxon>Bacilli</taxon>
        <taxon>Bacillales</taxon>
        <taxon>Bacillaceae</taxon>
        <taxon>Oceanobacillus</taxon>
    </lineage>
</organism>
<dbReference type="InterPro" id="IPR029000">
    <property type="entry name" value="Cyclophilin-like_dom_sf"/>
</dbReference>
<dbReference type="RefSeq" id="WP_042533687.1">
    <property type="nucleotide sequence ID" value="NZ_CDGG01000001.1"/>
</dbReference>
<proteinExistence type="predicted"/>
<dbReference type="InterPro" id="IPR013785">
    <property type="entry name" value="Aldolase_TIM"/>
</dbReference>
<dbReference type="SUPFAM" id="SSF51445">
    <property type="entry name" value="(Trans)glycosidases"/>
    <property type="match status" value="1"/>
</dbReference>
<dbReference type="InterPro" id="IPR008589">
    <property type="entry name" value="MupG"/>
</dbReference>
<dbReference type="Gene3D" id="3.20.20.70">
    <property type="entry name" value="Aldolase class I"/>
    <property type="match status" value="1"/>
</dbReference>
<name>A0A0A1MUU9_9BACI</name>
<dbReference type="PANTHER" id="PTHR38435">
    <property type="match status" value="1"/>
</dbReference>
<evidence type="ECO:0008006" key="5">
    <source>
        <dbReference type="Google" id="ProtNLM"/>
    </source>
</evidence>
<dbReference type="Pfam" id="PF05913">
    <property type="entry name" value="MupG_C"/>
    <property type="match status" value="1"/>
</dbReference>
<evidence type="ECO:0000259" key="1">
    <source>
        <dbReference type="Pfam" id="PF05913"/>
    </source>
</evidence>
<evidence type="ECO:0000313" key="4">
    <source>
        <dbReference type="Proteomes" id="UP000040453"/>
    </source>
</evidence>